<name>A0A7D9DIH2_PARCT</name>
<feature type="compositionally biased region" description="Polar residues" evidence="1">
    <location>
        <begin position="68"/>
        <end position="77"/>
    </location>
</feature>
<gene>
    <name evidence="2" type="ORF">PACLA_8A040704</name>
</gene>
<keyword evidence="3" id="KW-1185">Reference proteome</keyword>
<organism evidence="2 3">
    <name type="scientific">Paramuricea clavata</name>
    <name type="common">Red gorgonian</name>
    <name type="synonym">Violescent sea-whip</name>
    <dbReference type="NCBI Taxonomy" id="317549"/>
    <lineage>
        <taxon>Eukaryota</taxon>
        <taxon>Metazoa</taxon>
        <taxon>Cnidaria</taxon>
        <taxon>Anthozoa</taxon>
        <taxon>Octocorallia</taxon>
        <taxon>Malacalcyonacea</taxon>
        <taxon>Plexauridae</taxon>
        <taxon>Paramuricea</taxon>
    </lineage>
</organism>
<evidence type="ECO:0000256" key="1">
    <source>
        <dbReference type="SAM" id="MobiDB-lite"/>
    </source>
</evidence>
<dbReference type="AlphaFoldDB" id="A0A7D9DIH2"/>
<proteinExistence type="predicted"/>
<dbReference type="EMBL" id="CACRXK020000688">
    <property type="protein sequence ID" value="CAB3984043.1"/>
    <property type="molecule type" value="Genomic_DNA"/>
</dbReference>
<feature type="region of interest" description="Disordered" evidence="1">
    <location>
        <begin position="68"/>
        <end position="87"/>
    </location>
</feature>
<sequence length="137" mass="16006">MMWRVLDSVLRKLNTFWNEVEGFRQNMRGLISERLRGQDKLQTTTDESYDSCEDSGFADDEGLRCTSSDNINASSAQTRHRDSESDDCELNDNDFVLDCDLKNQQRITLMSLLYSRALERKLNGFRARKLSFVRKHK</sequence>
<comment type="caution">
    <text evidence="2">The sequence shown here is derived from an EMBL/GenBank/DDBJ whole genome shotgun (WGS) entry which is preliminary data.</text>
</comment>
<evidence type="ECO:0000313" key="3">
    <source>
        <dbReference type="Proteomes" id="UP001152795"/>
    </source>
</evidence>
<protein>
    <submittedName>
        <fullName evidence="2">Uncharacterized protein</fullName>
    </submittedName>
</protein>
<accession>A0A7D9DIH2</accession>
<dbReference type="Proteomes" id="UP001152795">
    <property type="component" value="Unassembled WGS sequence"/>
</dbReference>
<reference evidence="2" key="1">
    <citation type="submission" date="2020-04" db="EMBL/GenBank/DDBJ databases">
        <authorList>
            <person name="Alioto T."/>
            <person name="Alioto T."/>
            <person name="Gomez Garrido J."/>
        </authorList>
    </citation>
    <scope>NUCLEOTIDE SEQUENCE</scope>
    <source>
        <strain evidence="2">A484AB</strain>
    </source>
</reference>
<evidence type="ECO:0000313" key="2">
    <source>
        <dbReference type="EMBL" id="CAB3984043.1"/>
    </source>
</evidence>